<dbReference type="RefSeq" id="WP_331301703.1">
    <property type="nucleotide sequence ID" value="NZ_MLCA01000006.1"/>
</dbReference>
<reference evidence="1 2" key="1">
    <citation type="journal article" date="2012" name="Genet. Mol. Biol.">
        <title>Analysis of 16S rRNA and mxaF genes revealing insights into Methylobacterium niche-specific plant association.</title>
        <authorList>
            <person name="Dourado M.N."/>
            <person name="Andreote F.D."/>
            <person name="Dini-Andreote F."/>
            <person name="Conti R."/>
            <person name="Araujo J.M."/>
            <person name="Araujo W.L."/>
        </authorList>
    </citation>
    <scope>NUCLEOTIDE SEQUENCE [LARGE SCALE GENOMIC DNA]</scope>
    <source>
        <strain evidence="1 2">TC3-10</strain>
    </source>
</reference>
<dbReference type="SUPFAM" id="SSF51182">
    <property type="entry name" value="RmlC-like cupins"/>
    <property type="match status" value="1"/>
</dbReference>
<dbReference type="InterPro" id="IPR014710">
    <property type="entry name" value="RmlC-like_jellyroll"/>
</dbReference>
<gene>
    <name evidence="1" type="ORF">MOTC310_10300</name>
</gene>
<dbReference type="Gene3D" id="2.60.120.10">
    <property type="entry name" value="Jelly Rolls"/>
    <property type="match status" value="1"/>
</dbReference>
<comment type="caution">
    <text evidence="1">The sequence shown here is derived from an EMBL/GenBank/DDBJ whole genome shotgun (WGS) entry which is preliminary data.</text>
</comment>
<protein>
    <recommendedName>
        <fullName evidence="3">Cupin domain-containing protein</fullName>
    </recommendedName>
</protein>
<organism evidence="1 2">
    <name type="scientific">Methylobacterium oryzae</name>
    <dbReference type="NCBI Taxonomy" id="334852"/>
    <lineage>
        <taxon>Bacteria</taxon>
        <taxon>Pseudomonadati</taxon>
        <taxon>Pseudomonadota</taxon>
        <taxon>Alphaproteobacteria</taxon>
        <taxon>Hyphomicrobiales</taxon>
        <taxon>Methylobacteriaceae</taxon>
        <taxon>Methylobacterium</taxon>
    </lineage>
</organism>
<evidence type="ECO:0000313" key="2">
    <source>
        <dbReference type="Proteomes" id="UP001355206"/>
    </source>
</evidence>
<evidence type="ECO:0000313" key="1">
    <source>
        <dbReference type="EMBL" id="MEE7490828.1"/>
    </source>
</evidence>
<evidence type="ECO:0008006" key="3">
    <source>
        <dbReference type="Google" id="ProtNLM"/>
    </source>
</evidence>
<name>A0ABU7TME0_9HYPH</name>
<dbReference type="Proteomes" id="UP001355206">
    <property type="component" value="Unassembled WGS sequence"/>
</dbReference>
<dbReference type="InterPro" id="IPR011051">
    <property type="entry name" value="RmlC_Cupin_sf"/>
</dbReference>
<dbReference type="EMBL" id="MLCA01000006">
    <property type="protein sequence ID" value="MEE7490828.1"/>
    <property type="molecule type" value="Genomic_DNA"/>
</dbReference>
<sequence>MIRCVRIWTGDDDNSYFEEGVIDLPHGERGDVLSGTTDVVSISFRETQAGGTYAWHAAPTRQFVITLRGTLDFQTRAGAHFTIRPGDILIAEDTAGSGHSWRLVDDEPWCRAYVILAPGAEARLPFVPNKTA</sequence>
<dbReference type="CDD" id="cd07009">
    <property type="entry name" value="cupin_BLL0285-like"/>
    <property type="match status" value="1"/>
</dbReference>
<proteinExistence type="predicted"/>
<accession>A0ABU7TME0</accession>
<keyword evidence="2" id="KW-1185">Reference proteome</keyword>